<dbReference type="EMBL" id="KK852904">
    <property type="protein sequence ID" value="KDR14028.1"/>
    <property type="molecule type" value="Genomic_DNA"/>
</dbReference>
<dbReference type="AlphaFoldDB" id="A0A067QXB7"/>
<dbReference type="PANTHER" id="PTHR24412:SF441">
    <property type="entry name" value="KELCH-LIKE PROTEIN 28"/>
    <property type="match status" value="1"/>
</dbReference>
<name>A0A067QXB7_ZOONE</name>
<evidence type="ECO:0000256" key="1">
    <source>
        <dbReference type="ARBA" id="ARBA00022441"/>
    </source>
</evidence>
<protein>
    <submittedName>
        <fullName evidence="4">Kelch-like protein 10</fullName>
    </submittedName>
</protein>
<reference evidence="4 5" key="1">
    <citation type="journal article" date="2014" name="Nat. Commun.">
        <title>Molecular traces of alternative social organization in a termite genome.</title>
        <authorList>
            <person name="Terrapon N."/>
            <person name="Li C."/>
            <person name="Robertson H.M."/>
            <person name="Ji L."/>
            <person name="Meng X."/>
            <person name="Booth W."/>
            <person name="Chen Z."/>
            <person name="Childers C.P."/>
            <person name="Glastad K.M."/>
            <person name="Gokhale K."/>
            <person name="Gowin J."/>
            <person name="Gronenberg W."/>
            <person name="Hermansen R.A."/>
            <person name="Hu H."/>
            <person name="Hunt B.G."/>
            <person name="Huylmans A.K."/>
            <person name="Khalil S.M."/>
            <person name="Mitchell R.D."/>
            <person name="Munoz-Torres M.C."/>
            <person name="Mustard J.A."/>
            <person name="Pan H."/>
            <person name="Reese J.T."/>
            <person name="Scharf M.E."/>
            <person name="Sun F."/>
            <person name="Vogel H."/>
            <person name="Xiao J."/>
            <person name="Yang W."/>
            <person name="Yang Z."/>
            <person name="Yang Z."/>
            <person name="Zhou J."/>
            <person name="Zhu J."/>
            <person name="Brent C.S."/>
            <person name="Elsik C.G."/>
            <person name="Goodisman M.A."/>
            <person name="Liberles D.A."/>
            <person name="Roe R.M."/>
            <person name="Vargo E.L."/>
            <person name="Vilcinskas A."/>
            <person name="Wang J."/>
            <person name="Bornberg-Bauer E."/>
            <person name="Korb J."/>
            <person name="Zhang G."/>
            <person name="Liebig J."/>
        </authorList>
    </citation>
    <scope>NUCLEOTIDE SEQUENCE [LARGE SCALE GENOMIC DNA]</scope>
    <source>
        <tissue evidence="4">Whole organism</tissue>
    </source>
</reference>
<dbReference type="Gene3D" id="2.120.10.80">
    <property type="entry name" value="Kelch-type beta propeller"/>
    <property type="match status" value="1"/>
</dbReference>
<dbReference type="SUPFAM" id="SSF117281">
    <property type="entry name" value="Kelch motif"/>
    <property type="match status" value="2"/>
</dbReference>
<dbReference type="Pfam" id="PF01344">
    <property type="entry name" value="Kelch_1"/>
    <property type="match status" value="2"/>
</dbReference>
<proteinExistence type="predicted"/>
<accession>A0A067QXB7</accession>
<dbReference type="InParanoid" id="A0A067QXB7"/>
<dbReference type="OrthoDB" id="6350321at2759"/>
<feature type="compositionally biased region" description="Basic residues" evidence="3">
    <location>
        <begin position="338"/>
        <end position="347"/>
    </location>
</feature>
<dbReference type="PANTHER" id="PTHR24412">
    <property type="entry name" value="KELCH PROTEIN"/>
    <property type="match status" value="1"/>
</dbReference>
<dbReference type="InterPro" id="IPR006652">
    <property type="entry name" value="Kelch_1"/>
</dbReference>
<gene>
    <name evidence="4" type="ORF">L798_11688</name>
</gene>
<dbReference type="eggNOG" id="KOG1072">
    <property type="taxonomic scope" value="Eukaryota"/>
</dbReference>
<organism evidence="4 5">
    <name type="scientific">Zootermopsis nevadensis</name>
    <name type="common">Dampwood termite</name>
    <dbReference type="NCBI Taxonomy" id="136037"/>
    <lineage>
        <taxon>Eukaryota</taxon>
        <taxon>Metazoa</taxon>
        <taxon>Ecdysozoa</taxon>
        <taxon>Arthropoda</taxon>
        <taxon>Hexapoda</taxon>
        <taxon>Insecta</taxon>
        <taxon>Pterygota</taxon>
        <taxon>Neoptera</taxon>
        <taxon>Polyneoptera</taxon>
        <taxon>Dictyoptera</taxon>
        <taxon>Blattodea</taxon>
        <taxon>Blattoidea</taxon>
        <taxon>Termitoidae</taxon>
        <taxon>Termopsidae</taxon>
        <taxon>Zootermopsis</taxon>
    </lineage>
</organism>
<dbReference type="SMART" id="SM00612">
    <property type="entry name" value="Kelch"/>
    <property type="match status" value="6"/>
</dbReference>
<dbReference type="OMA" id="EHDNNKG"/>
<sequence length="355" mass="40610">MISETLTFLDDVKRLSKEDKDIMTPRIARPRIPQDVLFAIGGSCDGDPTDVIEAYDARADRWSVVEGVDSIGPRGEHRTAVVGYDIYVISGCNGYVGVSSCRCFNAVMKTWREVPPMHEYRWGLSVAALRGSVYAMGGFEHREDHRTAERYDCKTNQWSLITPMNTKRHSASAAVLNDKIYVAGGYYDFNYLNSVEVYDPDTNRWTFVAPMLSERARLSCVEFHGCLYALGGRNYTSSELNTEKYDPAEDTWTEIPAMNFYDYDLNAEVIDDTIFVIGGHDKKDFFHVACFNGKENQWDKVTNMNVSRSGMSTCVIENLPNTSDYSYKHNDKLMEEKRKKRKRRNGKRMLDLENQ</sequence>
<dbReference type="InterPro" id="IPR015915">
    <property type="entry name" value="Kelch-typ_b-propeller"/>
</dbReference>
<dbReference type="Pfam" id="PF24681">
    <property type="entry name" value="Kelch_KLHDC2_KLHL20_DRC7"/>
    <property type="match status" value="1"/>
</dbReference>
<evidence type="ECO:0000313" key="5">
    <source>
        <dbReference type="Proteomes" id="UP000027135"/>
    </source>
</evidence>
<evidence type="ECO:0000313" key="4">
    <source>
        <dbReference type="EMBL" id="KDR14028.1"/>
    </source>
</evidence>
<keyword evidence="5" id="KW-1185">Reference proteome</keyword>
<dbReference type="Proteomes" id="UP000027135">
    <property type="component" value="Unassembled WGS sequence"/>
</dbReference>
<keyword evidence="1" id="KW-0880">Kelch repeat</keyword>
<evidence type="ECO:0000256" key="3">
    <source>
        <dbReference type="SAM" id="MobiDB-lite"/>
    </source>
</evidence>
<dbReference type="STRING" id="136037.A0A067QXB7"/>
<evidence type="ECO:0000256" key="2">
    <source>
        <dbReference type="ARBA" id="ARBA00022737"/>
    </source>
</evidence>
<feature type="region of interest" description="Disordered" evidence="3">
    <location>
        <begin position="335"/>
        <end position="355"/>
    </location>
</feature>
<keyword evidence="2" id="KW-0677">Repeat</keyword>